<accession>A0A6V8PG57</accession>
<keyword evidence="2" id="KW-1185">Reference proteome</keyword>
<gene>
    <name evidence="1" type="ORF">HKBW3S34_02009</name>
</gene>
<dbReference type="Proteomes" id="UP000588083">
    <property type="component" value="Unassembled WGS sequence"/>
</dbReference>
<dbReference type="AlphaFoldDB" id="A0A6V8PG57"/>
<reference evidence="1 2" key="1">
    <citation type="journal article" date="2020" name="Front. Microbiol.">
        <title>Single-cell genomics of novel Actinobacteria with the Wood-Ljungdahl pathway discovered in a serpentinizing system.</title>
        <authorList>
            <person name="Merino N."/>
            <person name="Kawai M."/>
            <person name="Boyd E.S."/>
            <person name="Colman D.R."/>
            <person name="McGlynn S.E."/>
            <person name="Nealson K.H."/>
            <person name="Kurokawa K."/>
            <person name="Hongoh Y."/>
        </authorList>
    </citation>
    <scope>NUCLEOTIDE SEQUENCE [LARGE SCALE GENOMIC DNA]</scope>
    <source>
        <strain evidence="1 2">S34</strain>
    </source>
</reference>
<proteinExistence type="predicted"/>
<protein>
    <submittedName>
        <fullName evidence="1">Uncharacterized protein</fullName>
    </submittedName>
</protein>
<evidence type="ECO:0000313" key="2">
    <source>
        <dbReference type="Proteomes" id="UP000588083"/>
    </source>
</evidence>
<evidence type="ECO:0000313" key="1">
    <source>
        <dbReference type="EMBL" id="GFP31090.1"/>
    </source>
</evidence>
<organism evidence="1 2">
    <name type="scientific">Candidatus Hakubella thermalkaliphila</name>
    <dbReference type="NCBI Taxonomy" id="2754717"/>
    <lineage>
        <taxon>Bacteria</taxon>
        <taxon>Bacillati</taxon>
        <taxon>Actinomycetota</taxon>
        <taxon>Actinomycetota incertae sedis</taxon>
        <taxon>Candidatus Hakubellales</taxon>
        <taxon>Candidatus Hakubellaceae</taxon>
        <taxon>Candidatus Hakubella</taxon>
    </lineage>
</organism>
<dbReference type="EMBL" id="BLRZ01000161">
    <property type="protein sequence ID" value="GFP31090.1"/>
    <property type="molecule type" value="Genomic_DNA"/>
</dbReference>
<sequence>MKVAWRPEHLCSARNFVKNLWPICGQDLEKHGEIWGNMAFGKLLFSLVRGNMGSHGQTWIKGRGRLKIRCPQGRVGSIPTSGTTCFSRTYLVGTLLSC</sequence>
<comment type="caution">
    <text evidence="1">The sequence shown here is derived from an EMBL/GenBank/DDBJ whole genome shotgun (WGS) entry which is preliminary data.</text>
</comment>
<name>A0A6V8PG57_9ACTN</name>